<protein>
    <submittedName>
        <fullName evidence="1">(2Fe-2S)-binding protein</fullName>
    </submittedName>
</protein>
<proteinExistence type="predicted"/>
<gene>
    <name evidence="1" type="ORF">E2A64_02185</name>
</gene>
<organism evidence="1 2">
    <name type="scientific">Pseudohoeflea suaedae</name>
    <dbReference type="NCBI Taxonomy" id="877384"/>
    <lineage>
        <taxon>Bacteria</taxon>
        <taxon>Pseudomonadati</taxon>
        <taxon>Pseudomonadota</taxon>
        <taxon>Alphaproteobacteria</taxon>
        <taxon>Hyphomicrobiales</taxon>
        <taxon>Rhizobiaceae</taxon>
        <taxon>Pseudohoeflea</taxon>
    </lineage>
</organism>
<dbReference type="OrthoDB" id="7428628at2"/>
<sequence>MLVCHCNIITERDIVSSIQELLTEDEWRLITPLQVYHVMSKRGRCCGCFPKVVDIIVKTTEAWHREKATPEAEVVDFVGRLRAEHDRMARQQAEARARMRKIRGAA</sequence>
<dbReference type="EMBL" id="SMSI01000001">
    <property type="protein sequence ID" value="TDH37965.1"/>
    <property type="molecule type" value="Genomic_DNA"/>
</dbReference>
<name>A0A4V3A7A4_9HYPH</name>
<reference evidence="1 2" key="1">
    <citation type="journal article" date="2013" name="Int. J. Syst. Evol. Microbiol.">
        <title>Hoeflea suaedae sp. nov., an endophytic bacterium isolated from the root of the halophyte Suaeda maritima.</title>
        <authorList>
            <person name="Chung E.J."/>
            <person name="Park J.A."/>
            <person name="Pramanik P."/>
            <person name="Bibi F."/>
            <person name="Jeon C.O."/>
            <person name="Chung Y.R."/>
        </authorList>
    </citation>
    <scope>NUCLEOTIDE SEQUENCE [LARGE SCALE GENOMIC DNA]</scope>
    <source>
        <strain evidence="1 2">YC6898</strain>
    </source>
</reference>
<dbReference type="Gene3D" id="1.10.10.1100">
    <property type="entry name" value="BFD-like [2Fe-2S]-binding domain"/>
    <property type="match status" value="1"/>
</dbReference>
<dbReference type="Proteomes" id="UP000295131">
    <property type="component" value="Unassembled WGS sequence"/>
</dbReference>
<dbReference type="RefSeq" id="WP_133282802.1">
    <property type="nucleotide sequence ID" value="NZ_SMSI01000001.1"/>
</dbReference>
<accession>A0A4V3A7A4</accession>
<dbReference type="InterPro" id="IPR041854">
    <property type="entry name" value="BFD-like_2Fe2S-bd_dom_sf"/>
</dbReference>
<keyword evidence="2" id="KW-1185">Reference proteome</keyword>
<evidence type="ECO:0000313" key="1">
    <source>
        <dbReference type="EMBL" id="TDH37965.1"/>
    </source>
</evidence>
<comment type="caution">
    <text evidence="1">The sequence shown here is derived from an EMBL/GenBank/DDBJ whole genome shotgun (WGS) entry which is preliminary data.</text>
</comment>
<evidence type="ECO:0000313" key="2">
    <source>
        <dbReference type="Proteomes" id="UP000295131"/>
    </source>
</evidence>
<dbReference type="AlphaFoldDB" id="A0A4V3A7A4"/>